<evidence type="ECO:0008006" key="4">
    <source>
        <dbReference type="Google" id="ProtNLM"/>
    </source>
</evidence>
<organism evidence="2 3">
    <name type="scientific">Flagellimonas maritima</name>
    <dbReference type="NCBI Taxonomy" id="1383885"/>
    <lineage>
        <taxon>Bacteria</taxon>
        <taxon>Pseudomonadati</taxon>
        <taxon>Bacteroidota</taxon>
        <taxon>Flavobacteriia</taxon>
        <taxon>Flavobacteriales</taxon>
        <taxon>Flavobacteriaceae</taxon>
        <taxon>Flagellimonas</taxon>
    </lineage>
</organism>
<feature type="signal peptide" evidence="1">
    <location>
        <begin position="1"/>
        <end position="22"/>
    </location>
</feature>
<feature type="chain" id="PRO_5016455277" description="Conjugal transfer protein TraO" evidence="1">
    <location>
        <begin position="23"/>
        <end position="183"/>
    </location>
</feature>
<accession>A0A2Z4LQZ3</accession>
<dbReference type="Proteomes" id="UP000248536">
    <property type="component" value="Chromosome"/>
</dbReference>
<dbReference type="AlphaFoldDB" id="A0A2Z4LQZ3"/>
<keyword evidence="1" id="KW-0732">Signal</keyword>
<dbReference type="RefSeq" id="WP_112377764.1">
    <property type="nucleotide sequence ID" value="NZ_CP030104.1"/>
</dbReference>
<dbReference type="OrthoDB" id="1443169at2"/>
<name>A0A2Z4LQZ3_9FLAO</name>
<evidence type="ECO:0000313" key="2">
    <source>
        <dbReference type="EMBL" id="AWX44275.1"/>
    </source>
</evidence>
<dbReference type="KEGG" id="spon:HME9304_01275"/>
<sequence length="183" mass="20788">MKKTCLRCFAFLAILTFSLEKAYSQRSDFFFDFVPSYKTNGYGINGNINYFHSTTDFFRASFVFASSKEQPVAGLEFPYDDYMLGLGYFTTLVTSPKKGFFMYLGGGPSLGYKYINRGETNFPFDAVDAESSFIYGGFATFELDFFLSDTFSIVLPITGFYHFNSYLNDTTLLLGGGIRYYLD</sequence>
<evidence type="ECO:0000256" key="1">
    <source>
        <dbReference type="SAM" id="SignalP"/>
    </source>
</evidence>
<gene>
    <name evidence="2" type="ORF">HME9304_01275</name>
</gene>
<proteinExistence type="predicted"/>
<protein>
    <recommendedName>
        <fullName evidence="4">Conjugal transfer protein TraO</fullName>
    </recommendedName>
</protein>
<dbReference type="InterPro" id="IPR018899">
    <property type="entry name" value="Conjug_transposon_Tra0"/>
</dbReference>
<reference evidence="2 3" key="1">
    <citation type="submission" date="2018-06" db="EMBL/GenBank/DDBJ databases">
        <title>Spongiibacterium sp. HME9304 Genome sequencing and assembly.</title>
        <authorList>
            <person name="Kang H."/>
            <person name="Kim H."/>
            <person name="Joh K."/>
        </authorList>
    </citation>
    <scope>NUCLEOTIDE SEQUENCE [LARGE SCALE GENOMIC DNA]</scope>
    <source>
        <strain evidence="2 3">HME9304</strain>
    </source>
</reference>
<dbReference type="Pfam" id="PF10626">
    <property type="entry name" value="TraO"/>
    <property type="match status" value="1"/>
</dbReference>
<dbReference type="EMBL" id="CP030104">
    <property type="protein sequence ID" value="AWX44275.1"/>
    <property type="molecule type" value="Genomic_DNA"/>
</dbReference>
<evidence type="ECO:0000313" key="3">
    <source>
        <dbReference type="Proteomes" id="UP000248536"/>
    </source>
</evidence>
<keyword evidence="3" id="KW-1185">Reference proteome</keyword>